<dbReference type="EMBL" id="VCDI01000003">
    <property type="protein sequence ID" value="TLU72887.1"/>
    <property type="molecule type" value="Genomic_DNA"/>
</dbReference>
<dbReference type="SUPFAM" id="SSF55811">
    <property type="entry name" value="Nudix"/>
    <property type="match status" value="1"/>
</dbReference>
<dbReference type="CDD" id="cd03676">
    <property type="entry name" value="NUDIX_Tnr3_like"/>
    <property type="match status" value="1"/>
</dbReference>
<dbReference type="Gene3D" id="3.90.79.10">
    <property type="entry name" value="Nucleoside Triphosphate Pyrophosphohydrolase"/>
    <property type="match status" value="1"/>
</dbReference>
<evidence type="ECO:0000313" key="3">
    <source>
        <dbReference type="Proteomes" id="UP000305654"/>
    </source>
</evidence>
<accession>A0A5R9J8L3</accession>
<proteinExistence type="predicted"/>
<dbReference type="PROSITE" id="PS51462">
    <property type="entry name" value="NUDIX"/>
    <property type="match status" value="1"/>
</dbReference>
<dbReference type="InterPro" id="IPR015797">
    <property type="entry name" value="NUDIX_hydrolase-like_dom_sf"/>
</dbReference>
<name>A0A5R9J8L3_9PROT</name>
<sequence>MGEPAGPFLRHLAACNNTTLPGGRAPLLLRDIPRPLGWIDPATAEALPGHGLHQGPDGAFRIGDVGTLTRLGETLAEAGLYRFRDEAFDVRLEPRAASLGTIDRGALPAFGLIAAGVHVNGIVERRQGAALWIGRRAADKALDPGKLDHIVAGGIPAGYDAAATLRKEGAEECSLPEHLAARAVPVADITYAMQRREGLRRDLLECFDLVLPEDFQPVPNDDEVAEFRLLPMTEVLALVRDTDDFKFNVSLVLIDLFLRRGLIEADSADGRALRGGLRSPL</sequence>
<gene>
    <name evidence="2" type="ORF">FE263_12165</name>
</gene>
<feature type="domain" description="Nudix hydrolase" evidence="1">
    <location>
        <begin position="114"/>
        <end position="255"/>
    </location>
</feature>
<evidence type="ECO:0000313" key="2">
    <source>
        <dbReference type="EMBL" id="TLU72887.1"/>
    </source>
</evidence>
<dbReference type="Proteomes" id="UP000305654">
    <property type="component" value="Unassembled WGS sequence"/>
</dbReference>
<comment type="caution">
    <text evidence="2">The sequence shown here is derived from an EMBL/GenBank/DDBJ whole genome shotgun (WGS) entry which is preliminary data.</text>
</comment>
<protein>
    <submittedName>
        <fullName evidence="2">NUDIX domain-containing protein</fullName>
    </submittedName>
</protein>
<dbReference type="OrthoDB" id="8438812at2"/>
<reference evidence="2 3" key="1">
    <citation type="submission" date="2019-05" db="EMBL/GenBank/DDBJ databases">
        <authorList>
            <person name="Pankratov T."/>
            <person name="Grouzdev D."/>
        </authorList>
    </citation>
    <scope>NUCLEOTIDE SEQUENCE [LARGE SCALE GENOMIC DNA]</scope>
    <source>
        <strain evidence="2 3">KEBCLARHB70R</strain>
    </source>
</reference>
<dbReference type="Pfam" id="PF00293">
    <property type="entry name" value="NUDIX"/>
    <property type="match status" value="1"/>
</dbReference>
<dbReference type="GO" id="GO:0003824">
    <property type="term" value="F:catalytic activity"/>
    <property type="evidence" value="ECO:0007669"/>
    <property type="project" value="UniProtKB-ARBA"/>
</dbReference>
<dbReference type="AlphaFoldDB" id="A0A5R9J8L3"/>
<evidence type="ECO:0000259" key="1">
    <source>
        <dbReference type="PROSITE" id="PS51462"/>
    </source>
</evidence>
<dbReference type="RefSeq" id="WP_138326346.1">
    <property type="nucleotide sequence ID" value="NZ_VCDI01000003.1"/>
</dbReference>
<organism evidence="2 3">
    <name type="scientific">Lichenicoccus roseus</name>
    <dbReference type="NCBI Taxonomy" id="2683649"/>
    <lineage>
        <taxon>Bacteria</taxon>
        <taxon>Pseudomonadati</taxon>
        <taxon>Pseudomonadota</taxon>
        <taxon>Alphaproteobacteria</taxon>
        <taxon>Acetobacterales</taxon>
        <taxon>Acetobacteraceae</taxon>
        <taxon>Lichenicoccus</taxon>
    </lineage>
</organism>
<dbReference type="InterPro" id="IPR000086">
    <property type="entry name" value="NUDIX_hydrolase_dom"/>
</dbReference>
<keyword evidence="3" id="KW-1185">Reference proteome</keyword>